<evidence type="ECO:0000256" key="7">
    <source>
        <dbReference type="ARBA" id="ARBA00022737"/>
    </source>
</evidence>
<dbReference type="AlphaFoldDB" id="A0A6A5C5W3"/>
<keyword evidence="14" id="KW-1185">Reference proteome</keyword>
<protein>
    <recommendedName>
        <fullName evidence="5">Copper-containing nitrite reductase</fullName>
        <ecNumber evidence="4">1.7.2.1</ecNumber>
    </recommendedName>
</protein>
<keyword evidence="8" id="KW-0560">Oxidoreductase</keyword>
<dbReference type="Gene3D" id="2.60.40.420">
    <property type="entry name" value="Cupredoxins - blue copper proteins"/>
    <property type="match status" value="2"/>
</dbReference>
<dbReference type="GeneID" id="68107794"/>
<dbReference type="GO" id="GO:0050421">
    <property type="term" value="F:nitrite reductase (NO-forming) activity"/>
    <property type="evidence" value="ECO:0007669"/>
    <property type="project" value="UniProtKB-EC"/>
</dbReference>
<dbReference type="VEuPathDB" id="AmoebaDB:NfTy_002120"/>
<dbReference type="EC" id="1.7.2.1" evidence="4"/>
<dbReference type="EMBL" id="VFQX01000002">
    <property type="protein sequence ID" value="KAF0984677.1"/>
    <property type="molecule type" value="Genomic_DNA"/>
</dbReference>
<evidence type="ECO:0000256" key="9">
    <source>
        <dbReference type="ARBA" id="ARBA00023008"/>
    </source>
</evidence>
<reference evidence="13 14" key="1">
    <citation type="journal article" date="2019" name="Sci. Rep.">
        <title>Nanopore sequencing improves the draft genome of the human pathogenic amoeba Naegleria fowleri.</title>
        <authorList>
            <person name="Liechti N."/>
            <person name="Schurch N."/>
            <person name="Bruggmann R."/>
            <person name="Wittwer M."/>
        </authorList>
    </citation>
    <scope>NUCLEOTIDE SEQUENCE [LARGE SCALE GENOMIC DNA]</scope>
    <source>
        <strain evidence="13 14">ATCC 30894</strain>
    </source>
</reference>
<dbReference type="InterPro" id="IPR001287">
    <property type="entry name" value="NO2-reductase_Cu"/>
</dbReference>
<dbReference type="OrthoDB" id="2121828at2759"/>
<proteinExistence type="inferred from homology"/>
<feature type="domain" description="Plastocyanin-like" evidence="12">
    <location>
        <begin position="152"/>
        <end position="255"/>
    </location>
</feature>
<comment type="catalytic activity">
    <reaction evidence="10">
        <text>nitric oxide + Fe(III)-[cytochrome c] + H2O = Fe(II)-[cytochrome c] + nitrite + 2 H(+)</text>
        <dbReference type="Rhea" id="RHEA:15233"/>
        <dbReference type="Rhea" id="RHEA-COMP:10350"/>
        <dbReference type="Rhea" id="RHEA-COMP:14399"/>
        <dbReference type="ChEBI" id="CHEBI:15377"/>
        <dbReference type="ChEBI" id="CHEBI:15378"/>
        <dbReference type="ChEBI" id="CHEBI:16301"/>
        <dbReference type="ChEBI" id="CHEBI:16480"/>
        <dbReference type="ChEBI" id="CHEBI:29033"/>
        <dbReference type="ChEBI" id="CHEBI:29034"/>
        <dbReference type="EC" id="1.7.2.1"/>
    </reaction>
</comment>
<evidence type="ECO:0000256" key="11">
    <source>
        <dbReference type="PIRSR" id="PIRSR601287-1"/>
    </source>
</evidence>
<dbReference type="PANTHER" id="PTHR11709">
    <property type="entry name" value="MULTI-COPPER OXIDASE"/>
    <property type="match status" value="1"/>
</dbReference>
<dbReference type="PRINTS" id="PR00695">
    <property type="entry name" value="CUNO2RDTASE"/>
</dbReference>
<evidence type="ECO:0000256" key="8">
    <source>
        <dbReference type="ARBA" id="ARBA00023002"/>
    </source>
</evidence>
<dbReference type="VEuPathDB" id="AmoebaDB:FDP41_000576"/>
<dbReference type="GO" id="GO:0005507">
    <property type="term" value="F:copper ion binding"/>
    <property type="evidence" value="ECO:0007669"/>
    <property type="project" value="InterPro"/>
</dbReference>
<feature type="binding site" description="type 1 copper site" evidence="11">
    <location>
        <position position="232"/>
    </location>
    <ligand>
        <name>Cu cation</name>
        <dbReference type="ChEBI" id="CHEBI:23378"/>
        <label>1</label>
    </ligand>
</feature>
<dbReference type="FunFam" id="2.60.40.420:FF:000093">
    <property type="entry name" value="Copper-containing nitrite reductase"/>
    <property type="match status" value="1"/>
</dbReference>
<sequence>MNTIPRFFKSVSSSLHHRVWSSFKKRVPNTKTAFGWTSVGLGMGSLYLFHRQLQLSQHHLILLAEEDEKREENFYGEDQQPSQLQFINSTCASVSSVPGAAGEFVNGREDLPVVEAELTFAPNVPPPIQRDYPVRLVVNLETTVVVGKLSQQYKYEFWTFNGKVPGPFIRARVGDVMQINYTNKDENGVGHNIDFHGVTGPGGGAELLFAEKDETKTAFFKLLYPGLFIYHCAAGPVPTHVANGMYGLLLVEPENGMSKVDREFYVMQSEFYGEPSDDDPKLLEYSYVDGFDEHPSYVVFNGRENSLIESPLQARTNEKIRIFFGNSGPNLNSAFHIIGTIFDKVYRDGDIVSNPSRFLQIASVPPGGASVLEFDTVVPGNYTLLDHAIFRLDKGATGFLKVSGDKRPDIYEGTDLPKRCPNCKLHN</sequence>
<dbReference type="CDD" id="cd04208">
    <property type="entry name" value="CuRO_2_CuNIR"/>
    <property type="match status" value="1"/>
</dbReference>
<evidence type="ECO:0000256" key="4">
    <source>
        <dbReference type="ARBA" id="ARBA00011882"/>
    </source>
</evidence>
<keyword evidence="9 11" id="KW-0186">Copper</keyword>
<gene>
    <name evidence="13" type="ORF">FDP41_000576</name>
</gene>
<feature type="binding site" description="type 1 copper site" evidence="11">
    <location>
        <position position="240"/>
    </location>
    <ligand>
        <name>Cu cation</name>
        <dbReference type="ChEBI" id="CHEBI:23378"/>
        <label>1</label>
    </ligand>
</feature>
<dbReference type="SUPFAM" id="SSF49503">
    <property type="entry name" value="Cupredoxins"/>
    <property type="match status" value="2"/>
</dbReference>
<dbReference type="Pfam" id="PF07732">
    <property type="entry name" value="Cu-oxidase_3"/>
    <property type="match status" value="1"/>
</dbReference>
<feature type="binding site" description="type 1 copper site" evidence="11">
    <location>
        <position position="191"/>
    </location>
    <ligand>
        <name>Cu cation</name>
        <dbReference type="ChEBI" id="CHEBI:23378"/>
        <label>1</label>
    </ligand>
</feature>
<comment type="subunit">
    <text evidence="3">Homotrimer.</text>
</comment>
<name>A0A6A5C5W3_NAEFO</name>
<comment type="cofactor">
    <cofactor evidence="1 11">
        <name>Cu(+)</name>
        <dbReference type="ChEBI" id="CHEBI:49552"/>
    </cofactor>
</comment>
<dbReference type="OMA" id="HPIAGIW"/>
<comment type="cofactor">
    <cofactor evidence="11">
        <name>Cu(2+)</name>
        <dbReference type="ChEBI" id="CHEBI:29036"/>
    </cofactor>
</comment>
<accession>A0A6A5C5W3</accession>
<keyword evidence="6 11" id="KW-0479">Metal-binding</keyword>
<evidence type="ECO:0000256" key="6">
    <source>
        <dbReference type="ARBA" id="ARBA00022723"/>
    </source>
</evidence>
<feature type="binding site" description="type 1 copper site" evidence="11">
    <location>
        <position position="245"/>
    </location>
    <ligand>
        <name>Cu cation</name>
        <dbReference type="ChEBI" id="CHEBI:23378"/>
        <label>1</label>
    </ligand>
</feature>
<evidence type="ECO:0000256" key="1">
    <source>
        <dbReference type="ARBA" id="ARBA00001960"/>
    </source>
</evidence>
<comment type="caution">
    <text evidence="13">The sequence shown here is derived from an EMBL/GenBank/DDBJ whole genome shotgun (WGS) entry which is preliminary data.</text>
</comment>
<evidence type="ECO:0000313" key="14">
    <source>
        <dbReference type="Proteomes" id="UP000444721"/>
    </source>
</evidence>
<evidence type="ECO:0000313" key="13">
    <source>
        <dbReference type="EMBL" id="KAF0984677.1"/>
    </source>
</evidence>
<feature type="binding site" description="type 1 copper site" evidence="11">
    <location>
        <position position="231"/>
    </location>
    <ligand>
        <name>Cu cation</name>
        <dbReference type="ChEBI" id="CHEBI:23378"/>
        <label>1</label>
    </ligand>
</feature>
<keyword evidence="7" id="KW-0677">Repeat</keyword>
<dbReference type="InterPro" id="IPR008972">
    <property type="entry name" value="Cupredoxin"/>
</dbReference>
<dbReference type="RefSeq" id="XP_044569390.1">
    <property type="nucleotide sequence ID" value="XM_044709319.1"/>
</dbReference>
<organism evidence="13 14">
    <name type="scientific">Naegleria fowleri</name>
    <name type="common">Brain eating amoeba</name>
    <dbReference type="NCBI Taxonomy" id="5763"/>
    <lineage>
        <taxon>Eukaryota</taxon>
        <taxon>Discoba</taxon>
        <taxon>Heterolobosea</taxon>
        <taxon>Tetramitia</taxon>
        <taxon>Eutetramitia</taxon>
        <taxon>Vahlkampfiidae</taxon>
        <taxon>Naegleria</taxon>
    </lineage>
</organism>
<dbReference type="InterPro" id="IPR011707">
    <property type="entry name" value="Cu-oxidase-like_N"/>
</dbReference>
<evidence type="ECO:0000256" key="5">
    <source>
        <dbReference type="ARBA" id="ARBA00017290"/>
    </source>
</evidence>
<dbReference type="PANTHER" id="PTHR11709:SF394">
    <property type="entry name" value="FI03373P-RELATED"/>
    <property type="match status" value="1"/>
</dbReference>
<comment type="similarity">
    <text evidence="2">Belongs to the multicopper oxidase family.</text>
</comment>
<feature type="binding site" description="type 1 copper site" evidence="11">
    <location>
        <position position="387"/>
    </location>
    <ligand>
        <name>Cu cation</name>
        <dbReference type="ChEBI" id="CHEBI:23378"/>
        <label>1</label>
    </ligand>
</feature>
<feature type="binding site" description="type 1 copper site" evidence="11">
    <location>
        <position position="196"/>
    </location>
    <ligand>
        <name>Cu cation</name>
        <dbReference type="ChEBI" id="CHEBI:23378"/>
        <label>1</label>
    </ligand>
</feature>
<dbReference type="VEuPathDB" id="AmoebaDB:NF0120230"/>
<evidence type="ECO:0000256" key="10">
    <source>
        <dbReference type="ARBA" id="ARBA00049340"/>
    </source>
</evidence>
<evidence type="ECO:0000259" key="12">
    <source>
        <dbReference type="Pfam" id="PF07732"/>
    </source>
</evidence>
<evidence type="ECO:0000256" key="3">
    <source>
        <dbReference type="ARBA" id="ARBA00011233"/>
    </source>
</evidence>
<evidence type="ECO:0000256" key="2">
    <source>
        <dbReference type="ARBA" id="ARBA00010609"/>
    </source>
</evidence>
<dbReference type="InterPro" id="IPR045087">
    <property type="entry name" value="Cu-oxidase_fam"/>
</dbReference>
<dbReference type="CDD" id="cd11020">
    <property type="entry name" value="CuRO_1_CuNIR"/>
    <property type="match status" value="1"/>
</dbReference>
<dbReference type="Proteomes" id="UP000444721">
    <property type="component" value="Unassembled WGS sequence"/>
</dbReference>